<feature type="domain" description="Protein kinase" evidence="1">
    <location>
        <begin position="1"/>
        <end position="281"/>
    </location>
</feature>
<sequence>MQYIFNEIFKNWTSGNDNIDKFIQDTQLSVFDNYKEDLAKYIEQVGLMDIGYIDKWDNDNQNWKRNNTNMIVALKSLDNSEHVTLEFMNEFYYNSKTKDYMMILDYAEEGNLRDYLDKNYNILNWDKKIGYLQDAILGLKCIHEKELFHRDLHIGNILKLKHNTVITDMGLCKPANYGASETLIYGNLPYIAPEILRGQKYTKAADIYSFGIIMYEVISGLRPYYNIRHENLAIGICQGLRPRFNIKVPQLIVHLIKRCLDSDPLNRPKAEEIENILYTWNCKSSDEQTIILQAQIKEADNINNNSSNITTPSSLQLVWDYHMKVDFLILIIFPNQKILMIITSRMII</sequence>
<evidence type="ECO:0000259" key="1">
    <source>
        <dbReference type="PROSITE" id="PS50011"/>
    </source>
</evidence>
<dbReference type="PRINTS" id="PR00109">
    <property type="entry name" value="TYRKINASE"/>
</dbReference>
<evidence type="ECO:0000313" key="3">
    <source>
        <dbReference type="Proteomes" id="UP000022910"/>
    </source>
</evidence>
<dbReference type="Gene3D" id="1.10.10.1010">
    <property type="entry name" value="Intein homing endonuclease, domain IV"/>
    <property type="match status" value="1"/>
</dbReference>
<dbReference type="InterPro" id="IPR011009">
    <property type="entry name" value="Kinase-like_dom_sf"/>
</dbReference>
<dbReference type="InterPro" id="IPR001245">
    <property type="entry name" value="Ser-Thr/Tyr_kinase_cat_dom"/>
</dbReference>
<dbReference type="PANTHER" id="PTHR44329">
    <property type="entry name" value="SERINE/THREONINE-PROTEIN KINASE TNNI3K-RELATED"/>
    <property type="match status" value="1"/>
</dbReference>
<dbReference type="Pfam" id="PF07714">
    <property type="entry name" value="PK_Tyr_Ser-Thr"/>
    <property type="match status" value="1"/>
</dbReference>
<reference evidence="2 3" key="1">
    <citation type="submission" date="2014-02" db="EMBL/GenBank/DDBJ databases">
        <title>Single nucleus genome sequencing reveals high similarity among nuclei of an endomycorrhizal fungus.</title>
        <authorList>
            <person name="Lin K."/>
            <person name="Geurts R."/>
            <person name="Zhang Z."/>
            <person name="Limpens E."/>
            <person name="Saunders D.G."/>
            <person name="Mu D."/>
            <person name="Pang E."/>
            <person name="Cao H."/>
            <person name="Cha H."/>
            <person name="Lin T."/>
            <person name="Zhou Q."/>
            <person name="Shang Y."/>
            <person name="Li Y."/>
            <person name="Ivanov S."/>
            <person name="Sharma T."/>
            <person name="Velzen R.V."/>
            <person name="Ruijter N.D."/>
            <person name="Aanen D.K."/>
            <person name="Win J."/>
            <person name="Kamoun S."/>
            <person name="Bisseling T."/>
            <person name="Huang S."/>
        </authorList>
    </citation>
    <scope>NUCLEOTIDE SEQUENCE [LARGE SCALE GENOMIC DNA]</scope>
    <source>
        <strain evidence="3">DAOM197198w</strain>
    </source>
</reference>
<proteinExistence type="predicted"/>
<accession>A0A015JVG1</accession>
<dbReference type="Gene3D" id="1.10.510.10">
    <property type="entry name" value="Transferase(Phosphotransferase) domain 1"/>
    <property type="match status" value="1"/>
</dbReference>
<comment type="caution">
    <text evidence="2">The sequence shown here is derived from an EMBL/GenBank/DDBJ whole genome shotgun (WGS) entry which is preliminary data.</text>
</comment>
<dbReference type="AlphaFoldDB" id="A0A015JVG1"/>
<dbReference type="GO" id="GO:0005524">
    <property type="term" value="F:ATP binding"/>
    <property type="evidence" value="ECO:0007669"/>
    <property type="project" value="InterPro"/>
</dbReference>
<dbReference type="InterPro" id="IPR051681">
    <property type="entry name" value="Ser/Thr_Kinases-Pseudokinases"/>
</dbReference>
<keyword evidence="3" id="KW-1185">Reference proteome</keyword>
<evidence type="ECO:0000313" key="2">
    <source>
        <dbReference type="EMBL" id="EXX71310.1"/>
    </source>
</evidence>
<organism evidence="2 3">
    <name type="scientific">Rhizophagus irregularis (strain DAOM 197198w)</name>
    <name type="common">Glomus intraradices</name>
    <dbReference type="NCBI Taxonomy" id="1432141"/>
    <lineage>
        <taxon>Eukaryota</taxon>
        <taxon>Fungi</taxon>
        <taxon>Fungi incertae sedis</taxon>
        <taxon>Mucoromycota</taxon>
        <taxon>Glomeromycotina</taxon>
        <taxon>Glomeromycetes</taxon>
        <taxon>Glomerales</taxon>
        <taxon>Glomeraceae</taxon>
        <taxon>Rhizophagus</taxon>
    </lineage>
</organism>
<protein>
    <submittedName>
        <fullName evidence="2">Tpk1p</fullName>
    </submittedName>
</protein>
<dbReference type="InterPro" id="IPR000719">
    <property type="entry name" value="Prot_kinase_dom"/>
</dbReference>
<dbReference type="SUPFAM" id="SSF56112">
    <property type="entry name" value="Protein kinase-like (PK-like)"/>
    <property type="match status" value="1"/>
</dbReference>
<dbReference type="Proteomes" id="UP000022910">
    <property type="component" value="Unassembled WGS sequence"/>
</dbReference>
<gene>
    <name evidence="2" type="ORF">RirG_079610</name>
</gene>
<dbReference type="HOGENOM" id="CLU_000288_7_34_1"/>
<dbReference type="PROSITE" id="PS50011">
    <property type="entry name" value="PROTEIN_KINASE_DOM"/>
    <property type="match status" value="1"/>
</dbReference>
<dbReference type="EMBL" id="JEMT01016157">
    <property type="protein sequence ID" value="EXX71310.1"/>
    <property type="molecule type" value="Genomic_DNA"/>
</dbReference>
<name>A0A015JVG1_RHIIW</name>
<dbReference type="GO" id="GO:0004674">
    <property type="term" value="F:protein serine/threonine kinase activity"/>
    <property type="evidence" value="ECO:0007669"/>
    <property type="project" value="TreeGrafter"/>
</dbReference>